<dbReference type="GO" id="GO:0005886">
    <property type="term" value="C:plasma membrane"/>
    <property type="evidence" value="ECO:0007669"/>
    <property type="project" value="Ensembl"/>
</dbReference>
<evidence type="ECO:0000256" key="11">
    <source>
        <dbReference type="ARBA" id="ARBA00077319"/>
    </source>
</evidence>
<dbReference type="Proteomes" id="UP000594220">
    <property type="component" value="Unplaced"/>
</dbReference>
<dbReference type="OrthoDB" id="9936525at2759"/>
<dbReference type="CDD" id="cd00184">
    <property type="entry name" value="TNF"/>
    <property type="match status" value="1"/>
</dbReference>
<dbReference type="FunFam" id="2.60.120.40:FF:000018">
    <property type="entry name" value="Tumor necrosis factor ligand superfamily member 15"/>
    <property type="match status" value="1"/>
</dbReference>
<reference evidence="15" key="1">
    <citation type="submission" date="2025-08" db="UniProtKB">
        <authorList>
            <consortium name="Ensembl"/>
        </authorList>
    </citation>
    <scope>IDENTIFICATION</scope>
</reference>
<sequence>MCVGGGGEGAIPHSSEFLFNGGLHAGQKTEEIFLFPAFIERETFTCHRGMERLTELTLEEAAARANQDAWMHIKEDFRKMRWTVIFCMLSVLVLTLPTAYLLVGSFKAHKLSLDQVAEERAPNALKQQATTTYTVFTDEKPRAHLTVKKQDSQSAERNQFPVLQWEDNRGLAFTKKNLHYTNKSLVIPEAGDYFIYAQVTFRGPILDPSNTASVTQIITKVTDSYPEPTQLLTGTKTLCENTENQWVQHIYLGAVLHMLEGDRLMVNVSDIRLVDYTKEHKTFFGAFLL</sequence>
<dbReference type="AlphaFoldDB" id="A0A7M4F052"/>
<keyword evidence="6 13" id="KW-1133">Transmembrane helix</keyword>
<protein>
    <recommendedName>
        <fullName evidence="10">Tumor necrosis factor ligand superfamily member 15</fullName>
    </recommendedName>
    <alternativeName>
        <fullName evidence="12">TNF ligand-related molecule 1</fullName>
    </alternativeName>
    <alternativeName>
        <fullName evidence="11">Vascular endothelial cell growth inhibitor</fullName>
    </alternativeName>
</protein>
<dbReference type="InterPro" id="IPR008983">
    <property type="entry name" value="Tumour_necrosis_fac-like_dom"/>
</dbReference>
<evidence type="ECO:0000256" key="6">
    <source>
        <dbReference type="ARBA" id="ARBA00022989"/>
    </source>
</evidence>
<dbReference type="SUPFAM" id="SSF49842">
    <property type="entry name" value="TNF-like"/>
    <property type="match status" value="1"/>
</dbReference>
<keyword evidence="5" id="KW-0735">Signal-anchor</keyword>
<dbReference type="OMA" id="PAVTFCM"/>
<dbReference type="SMART" id="SM00207">
    <property type="entry name" value="TNF"/>
    <property type="match status" value="1"/>
</dbReference>
<dbReference type="Gene3D" id="2.60.120.40">
    <property type="match status" value="1"/>
</dbReference>
<dbReference type="Ensembl" id="ENSCPRT00005020702.1">
    <property type="protein sequence ID" value="ENSCPRP00005017688.1"/>
    <property type="gene ID" value="ENSCPRG00005012321.1"/>
</dbReference>
<feature type="transmembrane region" description="Helical" evidence="13">
    <location>
        <begin position="82"/>
        <end position="103"/>
    </location>
</feature>
<proteinExistence type="inferred from homology"/>
<dbReference type="InterPro" id="IPR006052">
    <property type="entry name" value="TNF_dom"/>
</dbReference>
<evidence type="ECO:0000256" key="10">
    <source>
        <dbReference type="ARBA" id="ARBA00074594"/>
    </source>
</evidence>
<dbReference type="CTD" id="9966"/>
<dbReference type="PRINTS" id="PR01234">
    <property type="entry name" value="TNECROSISFCT"/>
</dbReference>
<evidence type="ECO:0000259" key="14">
    <source>
        <dbReference type="PROSITE" id="PS50049"/>
    </source>
</evidence>
<evidence type="ECO:0000256" key="5">
    <source>
        <dbReference type="ARBA" id="ARBA00022968"/>
    </source>
</evidence>
<evidence type="ECO:0000313" key="16">
    <source>
        <dbReference type="Proteomes" id="UP000594220"/>
    </source>
</evidence>
<evidence type="ECO:0000256" key="8">
    <source>
        <dbReference type="ARBA" id="ARBA00023157"/>
    </source>
</evidence>
<dbReference type="PANTHER" id="PTHR11471">
    <property type="entry name" value="TUMOR NECROSIS FACTOR FAMILY MEMBER"/>
    <property type="match status" value="1"/>
</dbReference>
<evidence type="ECO:0000256" key="2">
    <source>
        <dbReference type="ARBA" id="ARBA00008670"/>
    </source>
</evidence>
<gene>
    <name evidence="15" type="primary">TNFSF15</name>
</gene>
<evidence type="ECO:0000256" key="13">
    <source>
        <dbReference type="SAM" id="Phobius"/>
    </source>
</evidence>
<comment type="similarity">
    <text evidence="2">Belongs to the tumor necrosis factor family.</text>
</comment>
<evidence type="ECO:0000256" key="1">
    <source>
        <dbReference type="ARBA" id="ARBA00004606"/>
    </source>
</evidence>
<dbReference type="GeneID" id="109313852"/>
<dbReference type="Pfam" id="PF00229">
    <property type="entry name" value="TNF"/>
    <property type="match status" value="1"/>
</dbReference>
<evidence type="ECO:0000256" key="3">
    <source>
        <dbReference type="ARBA" id="ARBA00022514"/>
    </source>
</evidence>
<feature type="domain" description="THD" evidence="14">
    <location>
        <begin position="141"/>
        <end position="289"/>
    </location>
</feature>
<evidence type="ECO:0000256" key="7">
    <source>
        <dbReference type="ARBA" id="ARBA00023136"/>
    </source>
</evidence>
<evidence type="ECO:0000256" key="9">
    <source>
        <dbReference type="ARBA" id="ARBA00023180"/>
    </source>
</evidence>
<dbReference type="GeneTree" id="ENSGT01060000248544"/>
<evidence type="ECO:0000313" key="15">
    <source>
        <dbReference type="Ensembl" id="ENSCPRP00005017688.1"/>
    </source>
</evidence>
<organism evidence="15 16">
    <name type="scientific">Crocodylus porosus</name>
    <name type="common">Saltwater crocodile</name>
    <name type="synonym">Estuarine crocodile</name>
    <dbReference type="NCBI Taxonomy" id="8502"/>
    <lineage>
        <taxon>Eukaryota</taxon>
        <taxon>Metazoa</taxon>
        <taxon>Chordata</taxon>
        <taxon>Craniata</taxon>
        <taxon>Vertebrata</taxon>
        <taxon>Euteleostomi</taxon>
        <taxon>Archelosauria</taxon>
        <taxon>Archosauria</taxon>
        <taxon>Crocodylia</taxon>
        <taxon>Longirostres</taxon>
        <taxon>Crocodylidae</taxon>
        <taxon>Crocodylus</taxon>
    </lineage>
</organism>
<evidence type="ECO:0000256" key="4">
    <source>
        <dbReference type="ARBA" id="ARBA00022692"/>
    </source>
</evidence>
<dbReference type="GO" id="GO:0005164">
    <property type="term" value="F:tumor necrosis factor receptor binding"/>
    <property type="evidence" value="ECO:0007669"/>
    <property type="project" value="InterPro"/>
</dbReference>
<keyword evidence="3" id="KW-0202">Cytokine</keyword>
<dbReference type="GO" id="GO:0005125">
    <property type="term" value="F:cytokine activity"/>
    <property type="evidence" value="ECO:0007669"/>
    <property type="project" value="UniProtKB-KW"/>
</dbReference>
<dbReference type="PROSITE" id="PS50049">
    <property type="entry name" value="THD_2"/>
    <property type="match status" value="1"/>
</dbReference>
<keyword evidence="4 13" id="KW-0812">Transmembrane</keyword>
<dbReference type="KEGG" id="cpoo:109313852"/>
<keyword evidence="9" id="KW-0325">Glycoprotein</keyword>
<keyword evidence="7 13" id="KW-0472">Membrane</keyword>
<dbReference type="RefSeq" id="XP_019396178.1">
    <property type="nucleotide sequence ID" value="XM_019540633.1"/>
</dbReference>
<name>A0A7M4F052_CROPO</name>
<reference evidence="15" key="2">
    <citation type="submission" date="2025-09" db="UniProtKB">
        <authorList>
            <consortium name="Ensembl"/>
        </authorList>
    </citation>
    <scope>IDENTIFICATION</scope>
</reference>
<dbReference type="GO" id="GO:0005615">
    <property type="term" value="C:extracellular space"/>
    <property type="evidence" value="ECO:0007669"/>
    <property type="project" value="UniProtKB-KW"/>
</dbReference>
<comment type="subcellular location">
    <subcellularLocation>
        <location evidence="1">Membrane</location>
        <topology evidence="1">Single-pass type II membrane protein</topology>
    </subcellularLocation>
</comment>
<keyword evidence="16" id="KW-1185">Reference proteome</keyword>
<dbReference type="PANTHER" id="PTHR11471:SF24">
    <property type="entry name" value="TUMOR NECROSIS FACTOR LIGAND SUPERFAMILY MEMBER 15"/>
    <property type="match status" value="1"/>
</dbReference>
<dbReference type="InterPro" id="IPR006053">
    <property type="entry name" value="TNF"/>
</dbReference>
<accession>A0A7M4F052</accession>
<evidence type="ECO:0000256" key="12">
    <source>
        <dbReference type="ARBA" id="ARBA00077774"/>
    </source>
</evidence>
<keyword evidence="8" id="KW-1015">Disulfide bond</keyword>
<dbReference type="GO" id="GO:0006955">
    <property type="term" value="P:immune response"/>
    <property type="evidence" value="ECO:0007669"/>
    <property type="project" value="InterPro"/>
</dbReference>